<dbReference type="GeneID" id="8616630"/>
<dbReference type="VEuPathDB" id="AmoebaDB:DDB_G0268768"/>
<dbReference type="HOGENOM" id="CLU_3225701_0_0_1"/>
<proteinExistence type="predicted"/>
<reference evidence="1 2" key="1">
    <citation type="journal article" date="2005" name="Nature">
        <title>The genome of the social amoeba Dictyostelium discoideum.</title>
        <authorList>
            <consortium name="The Dictyostelium discoideum Sequencing Consortium"/>
            <person name="Eichinger L."/>
            <person name="Pachebat J.A."/>
            <person name="Glockner G."/>
            <person name="Rajandream M.A."/>
            <person name="Sucgang R."/>
            <person name="Berriman M."/>
            <person name="Song J."/>
            <person name="Olsen R."/>
            <person name="Szafranski K."/>
            <person name="Xu Q."/>
            <person name="Tunggal B."/>
            <person name="Kummerfeld S."/>
            <person name="Madera M."/>
            <person name="Konfortov B.A."/>
            <person name="Rivero F."/>
            <person name="Bankier A.T."/>
            <person name="Lehmann R."/>
            <person name="Hamlin N."/>
            <person name="Davies R."/>
            <person name="Gaudet P."/>
            <person name="Fey P."/>
            <person name="Pilcher K."/>
            <person name="Chen G."/>
            <person name="Saunders D."/>
            <person name="Sodergren E."/>
            <person name="Davis P."/>
            <person name="Kerhornou A."/>
            <person name="Nie X."/>
            <person name="Hall N."/>
            <person name="Anjard C."/>
            <person name="Hemphill L."/>
            <person name="Bason N."/>
            <person name="Farbrother P."/>
            <person name="Desany B."/>
            <person name="Just E."/>
            <person name="Morio T."/>
            <person name="Rost R."/>
            <person name="Churcher C."/>
            <person name="Cooper J."/>
            <person name="Haydock S."/>
            <person name="van Driessche N."/>
            <person name="Cronin A."/>
            <person name="Goodhead I."/>
            <person name="Muzny D."/>
            <person name="Mourier T."/>
            <person name="Pain A."/>
            <person name="Lu M."/>
            <person name="Harper D."/>
            <person name="Lindsay R."/>
            <person name="Hauser H."/>
            <person name="James K."/>
            <person name="Quiles M."/>
            <person name="Madan Babu M."/>
            <person name="Saito T."/>
            <person name="Buchrieser C."/>
            <person name="Wardroper A."/>
            <person name="Felder M."/>
            <person name="Thangavelu M."/>
            <person name="Johnson D."/>
            <person name="Knights A."/>
            <person name="Loulseged H."/>
            <person name="Mungall K."/>
            <person name="Oliver K."/>
            <person name="Price C."/>
            <person name="Quail M.A."/>
            <person name="Urushihara H."/>
            <person name="Hernandez J."/>
            <person name="Rabbinowitsch E."/>
            <person name="Steffen D."/>
            <person name="Sanders M."/>
            <person name="Ma J."/>
            <person name="Kohara Y."/>
            <person name="Sharp S."/>
            <person name="Simmonds M."/>
            <person name="Spiegler S."/>
            <person name="Tivey A."/>
            <person name="Sugano S."/>
            <person name="White B."/>
            <person name="Walker D."/>
            <person name="Woodward J."/>
            <person name="Winckler T."/>
            <person name="Tanaka Y."/>
            <person name="Shaulsky G."/>
            <person name="Schleicher M."/>
            <person name="Weinstock G."/>
            <person name="Rosenthal A."/>
            <person name="Cox E.C."/>
            <person name="Chisholm R.L."/>
            <person name="Gibbs R."/>
            <person name="Loomis W.F."/>
            <person name="Platzer M."/>
            <person name="Kay R.R."/>
            <person name="Williams J."/>
            <person name="Dear P.H."/>
            <person name="Noegel A.A."/>
            <person name="Barrell B."/>
            <person name="Kuspa A."/>
        </authorList>
    </citation>
    <scope>NUCLEOTIDE SEQUENCE [LARGE SCALE GENOMIC DNA]</scope>
    <source>
        <strain evidence="1 2">AX4</strain>
    </source>
</reference>
<organism evidence="1 2">
    <name type="scientific">Dictyostelium discoideum</name>
    <name type="common">Social amoeba</name>
    <dbReference type="NCBI Taxonomy" id="44689"/>
    <lineage>
        <taxon>Eukaryota</taxon>
        <taxon>Amoebozoa</taxon>
        <taxon>Evosea</taxon>
        <taxon>Eumycetozoa</taxon>
        <taxon>Dictyostelia</taxon>
        <taxon>Dictyosteliales</taxon>
        <taxon>Dictyosteliaceae</taxon>
        <taxon>Dictyostelium</taxon>
    </lineage>
</organism>
<sequence>MFNLFINVSKVITIAGMDTKIINQCHSNESCDGILGKKSFEIVV</sequence>
<evidence type="ECO:0000313" key="2">
    <source>
        <dbReference type="Proteomes" id="UP000002195"/>
    </source>
</evidence>
<dbReference type="InParanoid" id="Q55ES8"/>
<dbReference type="KEGG" id="ddi:DDB_G0268768"/>
<dbReference type="AlphaFoldDB" id="Q55ES8"/>
<gene>
    <name evidence="1" type="ORF">DDB_G0268768</name>
</gene>
<dbReference type="EMBL" id="AAFI02000004">
    <property type="protein sequence ID" value="EAL72973.1"/>
    <property type="molecule type" value="Genomic_DNA"/>
</dbReference>
<protein>
    <submittedName>
        <fullName evidence="1">Uncharacterized protein</fullName>
    </submittedName>
</protein>
<dbReference type="PaxDb" id="44689-DDB0190018"/>
<dbReference type="Proteomes" id="UP000002195">
    <property type="component" value="Unassembled WGS sequence"/>
</dbReference>
<accession>Q55ES8</accession>
<name>Q55ES8_DICDI</name>
<dbReference type="RefSeq" id="XP_646942.1">
    <property type="nucleotide sequence ID" value="XM_641850.1"/>
</dbReference>
<keyword evidence="2" id="KW-1185">Reference proteome</keyword>
<comment type="caution">
    <text evidence="1">The sequence shown here is derived from an EMBL/GenBank/DDBJ whole genome shotgun (WGS) entry which is preliminary data.</text>
</comment>
<evidence type="ECO:0000313" key="1">
    <source>
        <dbReference type="EMBL" id="EAL72973.1"/>
    </source>
</evidence>